<dbReference type="EMBL" id="LSYS01004331">
    <property type="protein sequence ID" value="OPJ80144.1"/>
    <property type="molecule type" value="Genomic_DNA"/>
</dbReference>
<sequence>MVETLLNSSSQGRGLSPGFGAAWEPLCLGENSLKTGSSSTAECLGDRKGKQSCLERRGLLQENWTCTLTQPQTKQLLGILFNSSLSS</sequence>
<evidence type="ECO:0000313" key="2">
    <source>
        <dbReference type="Proteomes" id="UP000190648"/>
    </source>
</evidence>
<dbReference type="AlphaFoldDB" id="A0A1V4K6V4"/>
<organism evidence="1 2">
    <name type="scientific">Patagioenas fasciata monilis</name>
    <dbReference type="NCBI Taxonomy" id="372326"/>
    <lineage>
        <taxon>Eukaryota</taxon>
        <taxon>Metazoa</taxon>
        <taxon>Chordata</taxon>
        <taxon>Craniata</taxon>
        <taxon>Vertebrata</taxon>
        <taxon>Euteleostomi</taxon>
        <taxon>Archelosauria</taxon>
        <taxon>Archosauria</taxon>
        <taxon>Dinosauria</taxon>
        <taxon>Saurischia</taxon>
        <taxon>Theropoda</taxon>
        <taxon>Coelurosauria</taxon>
        <taxon>Aves</taxon>
        <taxon>Neognathae</taxon>
        <taxon>Neoaves</taxon>
        <taxon>Columbimorphae</taxon>
        <taxon>Columbiformes</taxon>
        <taxon>Columbidae</taxon>
        <taxon>Patagioenas</taxon>
    </lineage>
</organism>
<evidence type="ECO:0000313" key="1">
    <source>
        <dbReference type="EMBL" id="OPJ80144.1"/>
    </source>
</evidence>
<comment type="caution">
    <text evidence="1">The sequence shown here is derived from an EMBL/GenBank/DDBJ whole genome shotgun (WGS) entry which is preliminary data.</text>
</comment>
<reference evidence="1 2" key="1">
    <citation type="submission" date="2016-02" db="EMBL/GenBank/DDBJ databases">
        <title>Band-tailed pigeon sequencing and assembly.</title>
        <authorList>
            <person name="Soares A.E."/>
            <person name="Novak B.J."/>
            <person name="Rice E.S."/>
            <person name="O'Connell B."/>
            <person name="Chang D."/>
            <person name="Weber S."/>
            <person name="Shapiro B."/>
        </authorList>
    </citation>
    <scope>NUCLEOTIDE SEQUENCE [LARGE SCALE GENOMIC DNA]</scope>
    <source>
        <strain evidence="1">BTP2013</strain>
        <tissue evidence="1">Blood</tissue>
    </source>
</reference>
<keyword evidence="2" id="KW-1185">Reference proteome</keyword>
<proteinExistence type="predicted"/>
<name>A0A1V4K6V4_PATFA</name>
<accession>A0A1V4K6V4</accession>
<dbReference type="Proteomes" id="UP000190648">
    <property type="component" value="Unassembled WGS sequence"/>
</dbReference>
<gene>
    <name evidence="1" type="ORF">AV530_002530</name>
</gene>
<protein>
    <submittedName>
        <fullName evidence="1">Uncharacterized protein</fullName>
    </submittedName>
</protein>